<dbReference type="InterPro" id="IPR050332">
    <property type="entry name" value="GPCR_2"/>
</dbReference>
<evidence type="ECO:0000256" key="2">
    <source>
        <dbReference type="ARBA" id="ARBA00005314"/>
    </source>
</evidence>
<evidence type="ECO:0000256" key="4">
    <source>
        <dbReference type="ARBA" id="ARBA00022692"/>
    </source>
</evidence>
<gene>
    <name evidence="15" type="primary">Gcgr_1</name>
    <name evidence="15" type="ORF">NOTORN_R03319</name>
</gene>
<evidence type="ECO:0000256" key="1">
    <source>
        <dbReference type="ARBA" id="ARBA00004651"/>
    </source>
</evidence>
<dbReference type="InterPro" id="IPR017981">
    <property type="entry name" value="GPCR_2-like_7TM"/>
</dbReference>
<reference evidence="15 16" key="1">
    <citation type="submission" date="2019-09" db="EMBL/GenBank/DDBJ databases">
        <title>Bird 10,000 Genomes (B10K) Project - Family phase.</title>
        <authorList>
            <person name="Zhang G."/>
        </authorList>
    </citation>
    <scope>NUCLEOTIDE SEQUENCE [LARGE SCALE GENOMIC DNA]</scope>
    <source>
        <strain evidence="15">B10K-MSB-03</strain>
    </source>
</reference>
<proteinExistence type="inferred from homology"/>
<dbReference type="PROSITE" id="PS50227">
    <property type="entry name" value="G_PROTEIN_RECEP_F2_3"/>
    <property type="match status" value="1"/>
</dbReference>
<evidence type="ECO:0000313" key="15">
    <source>
        <dbReference type="EMBL" id="NWX98631.1"/>
    </source>
</evidence>
<feature type="non-terminal residue" evidence="15">
    <location>
        <position position="469"/>
    </location>
</feature>
<organism evidence="15 16">
    <name type="scientific">Nothoprocta ornata</name>
    <dbReference type="NCBI Taxonomy" id="83376"/>
    <lineage>
        <taxon>Eukaryota</taxon>
        <taxon>Metazoa</taxon>
        <taxon>Chordata</taxon>
        <taxon>Craniata</taxon>
        <taxon>Vertebrata</taxon>
        <taxon>Euteleostomi</taxon>
        <taxon>Archelosauria</taxon>
        <taxon>Archosauria</taxon>
        <taxon>Dinosauria</taxon>
        <taxon>Saurischia</taxon>
        <taxon>Theropoda</taxon>
        <taxon>Coelurosauria</taxon>
        <taxon>Aves</taxon>
        <taxon>Palaeognathae</taxon>
        <taxon>Tinamiformes</taxon>
        <taxon>Tinamidae</taxon>
        <taxon>Nothoprocta</taxon>
    </lineage>
</organism>
<dbReference type="InterPro" id="IPR000832">
    <property type="entry name" value="GPCR_2_secretin-like"/>
</dbReference>
<dbReference type="PROSITE" id="PS00649">
    <property type="entry name" value="G_PROTEIN_RECEP_F2_1"/>
    <property type="match status" value="1"/>
</dbReference>
<accession>A0A7K7ARH0</accession>
<keyword evidence="7 12" id="KW-0472">Membrane</keyword>
<dbReference type="Pfam" id="PF00002">
    <property type="entry name" value="7tm_2"/>
    <property type="match status" value="2"/>
</dbReference>
<evidence type="ECO:0000256" key="3">
    <source>
        <dbReference type="ARBA" id="ARBA00022475"/>
    </source>
</evidence>
<keyword evidence="6" id="KW-0297">G-protein coupled receptor</keyword>
<dbReference type="InterPro" id="IPR036445">
    <property type="entry name" value="GPCR_2_extracell_dom_sf"/>
</dbReference>
<feature type="region of interest" description="Disordered" evidence="11">
    <location>
        <begin position="27"/>
        <end position="50"/>
    </location>
</feature>
<evidence type="ECO:0000259" key="13">
    <source>
        <dbReference type="PROSITE" id="PS50227"/>
    </source>
</evidence>
<keyword evidence="5 12" id="KW-1133">Transmembrane helix</keyword>
<dbReference type="PROSITE" id="PS00650">
    <property type="entry name" value="G_PROTEIN_RECEP_F2_2"/>
    <property type="match status" value="1"/>
</dbReference>
<evidence type="ECO:0000259" key="14">
    <source>
        <dbReference type="PROSITE" id="PS50261"/>
    </source>
</evidence>
<evidence type="ECO:0000313" key="16">
    <source>
        <dbReference type="Proteomes" id="UP000531938"/>
    </source>
</evidence>
<evidence type="ECO:0000256" key="8">
    <source>
        <dbReference type="ARBA" id="ARBA00023170"/>
    </source>
</evidence>
<keyword evidence="8" id="KW-0675">Receptor</keyword>
<comment type="similarity">
    <text evidence="2">Belongs to the G-protein coupled receptor 2 family.</text>
</comment>
<dbReference type="GO" id="GO:0017046">
    <property type="term" value="F:peptide hormone binding"/>
    <property type="evidence" value="ECO:0007669"/>
    <property type="project" value="TreeGrafter"/>
</dbReference>
<evidence type="ECO:0000256" key="12">
    <source>
        <dbReference type="SAM" id="Phobius"/>
    </source>
</evidence>
<dbReference type="SUPFAM" id="SSF111418">
    <property type="entry name" value="Hormone receptor domain"/>
    <property type="match status" value="1"/>
</dbReference>
<keyword evidence="16" id="KW-1185">Reference proteome</keyword>
<dbReference type="GO" id="GO:0004967">
    <property type="term" value="F:glucagon receptor activity"/>
    <property type="evidence" value="ECO:0007669"/>
    <property type="project" value="TreeGrafter"/>
</dbReference>
<sequence length="469" mass="51994">QGGSAQITDFLFESWKAYSEECQRNMSRLPAPTGERGRAPPHRAPRHSPTPRCPAELVCNRTFDKFSCWPDALPNSTVNVSCPWFLPWYHKVKHRHVFKRCGPDGQWVTGPGGQSLRDATQCQIDAEDLAAQERFARTYGSFKVMYTVGYSVSLCALLLALAVLLGFSKLHCMRNYIHMNLFASFMLKGISVLVIDALLKTHYSDKVDDYNVGVWLSDEAAAGCRAATVFMQYGIVANYCWLLVEGIYLHNLLVVAVFSERSYFTLYLCIGWGDCPCPKPRPSGGPSPSRLAKSTLTLIPLLGIHEVVFAFVTDEHAQGTLRYVKLFFDLFLSSFQVSGTLRPGRAAGTARGLTLRTPQGMLVAVLYCFVNKEVQAELLKRWQRWKLGQDLAGEHKQNCSHTPGARNGHGGEKHQLVGGCGNGLGRSPDPARPGPRCLEWPGRGAAEHLAPGGRHHCYEFPESTAESNF</sequence>
<evidence type="ECO:0000256" key="5">
    <source>
        <dbReference type="ARBA" id="ARBA00022989"/>
    </source>
</evidence>
<evidence type="ECO:0000256" key="11">
    <source>
        <dbReference type="SAM" id="MobiDB-lite"/>
    </source>
</evidence>
<evidence type="ECO:0000256" key="9">
    <source>
        <dbReference type="ARBA" id="ARBA00023180"/>
    </source>
</evidence>
<feature type="domain" description="G-protein coupled receptors family 2 profile 2" evidence="14">
    <location>
        <begin position="142"/>
        <end position="273"/>
    </location>
</feature>
<dbReference type="GO" id="GO:0005886">
    <property type="term" value="C:plasma membrane"/>
    <property type="evidence" value="ECO:0007669"/>
    <property type="project" value="UniProtKB-SubCell"/>
</dbReference>
<dbReference type="InterPro" id="IPR017983">
    <property type="entry name" value="GPCR_2_secretin-like_CS"/>
</dbReference>
<keyword evidence="10" id="KW-0807">Transducer</keyword>
<dbReference type="Proteomes" id="UP000531938">
    <property type="component" value="Unassembled WGS sequence"/>
</dbReference>
<dbReference type="EMBL" id="VZSH01000038">
    <property type="protein sequence ID" value="NWX98631.1"/>
    <property type="molecule type" value="Genomic_DNA"/>
</dbReference>
<comment type="subcellular location">
    <subcellularLocation>
        <location evidence="1">Cell membrane</location>
        <topology evidence="1">Multi-pass membrane protein</topology>
    </subcellularLocation>
</comment>
<evidence type="ECO:0000256" key="6">
    <source>
        <dbReference type="ARBA" id="ARBA00023040"/>
    </source>
</evidence>
<dbReference type="SMART" id="SM00008">
    <property type="entry name" value="HormR"/>
    <property type="match status" value="1"/>
</dbReference>
<feature type="region of interest" description="Disordered" evidence="11">
    <location>
        <begin position="398"/>
        <end position="432"/>
    </location>
</feature>
<dbReference type="Pfam" id="PF02793">
    <property type="entry name" value="HRM"/>
    <property type="match status" value="1"/>
</dbReference>
<dbReference type="InterPro" id="IPR001879">
    <property type="entry name" value="GPCR_2_extracellular_dom"/>
</dbReference>
<dbReference type="GO" id="GO:0007166">
    <property type="term" value="P:cell surface receptor signaling pathway"/>
    <property type="evidence" value="ECO:0007669"/>
    <property type="project" value="InterPro"/>
</dbReference>
<keyword evidence="4 12" id="KW-0812">Transmembrane</keyword>
<feature type="domain" description="G-protein coupled receptors family 2 profile 1" evidence="13">
    <location>
        <begin position="21"/>
        <end position="126"/>
    </location>
</feature>
<dbReference type="PROSITE" id="PS50261">
    <property type="entry name" value="G_PROTEIN_RECEP_F2_4"/>
    <property type="match status" value="1"/>
</dbReference>
<name>A0A7K7ARH0_9AVES</name>
<dbReference type="GO" id="GO:0007189">
    <property type="term" value="P:adenylate cyclase-activating G protein-coupled receptor signaling pathway"/>
    <property type="evidence" value="ECO:0007669"/>
    <property type="project" value="TreeGrafter"/>
</dbReference>
<dbReference type="AlphaFoldDB" id="A0A7K7ARH0"/>
<keyword evidence="9" id="KW-0325">Glycoprotein</keyword>
<feature type="transmembrane region" description="Helical" evidence="12">
    <location>
        <begin position="144"/>
        <end position="167"/>
    </location>
</feature>
<feature type="transmembrane region" description="Helical" evidence="12">
    <location>
        <begin position="179"/>
        <end position="199"/>
    </location>
</feature>
<evidence type="ECO:0000256" key="10">
    <source>
        <dbReference type="ARBA" id="ARBA00023224"/>
    </source>
</evidence>
<dbReference type="Gene3D" id="1.20.1070.10">
    <property type="entry name" value="Rhodopsin 7-helix transmembrane proteins"/>
    <property type="match status" value="2"/>
</dbReference>
<dbReference type="PANTHER" id="PTHR45620">
    <property type="entry name" value="PDF RECEPTOR-LIKE PROTEIN-RELATED"/>
    <property type="match status" value="1"/>
</dbReference>
<dbReference type="Gene3D" id="4.10.1240.10">
    <property type="entry name" value="GPCR, family 2, extracellular hormone receptor domain"/>
    <property type="match status" value="1"/>
</dbReference>
<evidence type="ECO:0000256" key="7">
    <source>
        <dbReference type="ARBA" id="ARBA00023136"/>
    </source>
</evidence>
<protein>
    <submittedName>
        <fullName evidence="15">GLR protein</fullName>
    </submittedName>
</protein>
<comment type="caution">
    <text evidence="15">The sequence shown here is derived from an EMBL/GenBank/DDBJ whole genome shotgun (WGS) entry which is preliminary data.</text>
</comment>
<dbReference type="PANTHER" id="PTHR45620:SF29">
    <property type="entry name" value="GLUCAGON RECEPTOR"/>
    <property type="match status" value="1"/>
</dbReference>
<feature type="non-terminal residue" evidence="15">
    <location>
        <position position="1"/>
    </location>
</feature>
<dbReference type="PRINTS" id="PR00249">
    <property type="entry name" value="GPCRSECRETIN"/>
</dbReference>
<keyword evidence="3" id="KW-1003">Cell membrane</keyword>